<reference evidence="2 3" key="1">
    <citation type="journal article" date="2015" name="Nature">
        <title>rRNA introns, odd ribosomes, and small enigmatic genomes across a large radiation of phyla.</title>
        <authorList>
            <person name="Brown C.T."/>
            <person name="Hug L.A."/>
            <person name="Thomas B.C."/>
            <person name="Sharon I."/>
            <person name="Castelle C.J."/>
            <person name="Singh A."/>
            <person name="Wilkins M.J."/>
            <person name="Williams K.H."/>
            <person name="Banfield J.F."/>
        </authorList>
    </citation>
    <scope>NUCLEOTIDE SEQUENCE [LARGE SCALE GENOMIC DNA]</scope>
</reference>
<comment type="caution">
    <text evidence="2">The sequence shown here is derived from an EMBL/GenBank/DDBJ whole genome shotgun (WGS) entry which is preliminary data.</text>
</comment>
<feature type="region of interest" description="Disordered" evidence="1">
    <location>
        <begin position="1"/>
        <end position="65"/>
    </location>
</feature>
<gene>
    <name evidence="2" type="ORF">UX60_C0005G0008</name>
</gene>
<evidence type="ECO:0000256" key="1">
    <source>
        <dbReference type="SAM" id="MobiDB-lite"/>
    </source>
</evidence>
<evidence type="ECO:0000313" key="3">
    <source>
        <dbReference type="Proteomes" id="UP000034487"/>
    </source>
</evidence>
<dbReference type="AlphaFoldDB" id="A0A0G1QHX6"/>
<evidence type="ECO:0000313" key="2">
    <source>
        <dbReference type="EMBL" id="KKU44452.1"/>
    </source>
</evidence>
<feature type="compositionally biased region" description="Polar residues" evidence="1">
    <location>
        <begin position="48"/>
        <end position="65"/>
    </location>
</feature>
<protein>
    <submittedName>
        <fullName evidence="2">Uncharacterized protein</fullName>
    </submittedName>
</protein>
<dbReference type="Proteomes" id="UP000034487">
    <property type="component" value="Unassembled WGS sequence"/>
</dbReference>
<proteinExistence type="predicted"/>
<accession>A0A0G1QHX6</accession>
<dbReference type="EMBL" id="LCMV01000005">
    <property type="protein sequence ID" value="KKU44452.1"/>
    <property type="molecule type" value="Genomic_DNA"/>
</dbReference>
<name>A0A0G1QHX6_9BACT</name>
<feature type="compositionally biased region" description="Basic and acidic residues" evidence="1">
    <location>
        <begin position="30"/>
        <end position="43"/>
    </location>
</feature>
<sequence length="65" mass="7378">MSRLHRMWRSGHPMPDRSDSVRSEASYLDAEIHPESLTREPSDLQKPCQLTSFPIQNAQSPTISA</sequence>
<organism evidence="2 3">
    <name type="scientific">Berkelbacteria bacterium GW2011_GWA2_46_7</name>
    <dbReference type="NCBI Taxonomy" id="1618335"/>
    <lineage>
        <taxon>Bacteria</taxon>
        <taxon>Candidatus Berkelbacteria</taxon>
    </lineage>
</organism>